<dbReference type="PANTHER" id="PTHR40074">
    <property type="entry name" value="O-ACETYLTRANSFERASE WECH"/>
    <property type="match status" value="1"/>
</dbReference>
<dbReference type="GO" id="GO:0016413">
    <property type="term" value="F:O-acetyltransferase activity"/>
    <property type="evidence" value="ECO:0007669"/>
    <property type="project" value="TreeGrafter"/>
</dbReference>
<feature type="transmembrane region" description="Helical" evidence="7">
    <location>
        <begin position="21"/>
        <end position="41"/>
    </location>
</feature>
<evidence type="ECO:0000256" key="6">
    <source>
        <dbReference type="ARBA" id="ARBA00023136"/>
    </source>
</evidence>
<evidence type="ECO:0000256" key="5">
    <source>
        <dbReference type="ARBA" id="ARBA00022989"/>
    </source>
</evidence>
<dbReference type="RefSeq" id="WP_008862141.1">
    <property type="nucleotide sequence ID" value="NZ_JH815204.1"/>
</dbReference>
<keyword evidence="6 7" id="KW-0472">Membrane</keyword>
<proteinExistence type="inferred from homology"/>
<evidence type="ECO:0000256" key="2">
    <source>
        <dbReference type="ARBA" id="ARBA00007400"/>
    </source>
</evidence>
<feature type="transmembrane region" description="Helical" evidence="7">
    <location>
        <begin position="194"/>
        <end position="211"/>
    </location>
</feature>
<gene>
    <name evidence="9" type="ORF">HMPREF9448_01682</name>
</gene>
<feature type="transmembrane region" description="Helical" evidence="7">
    <location>
        <begin position="321"/>
        <end position="341"/>
    </location>
</feature>
<feature type="transmembrane region" description="Helical" evidence="7">
    <location>
        <begin position="94"/>
        <end position="115"/>
    </location>
</feature>
<protein>
    <recommendedName>
        <fullName evidence="8">Acyltransferase 3 domain-containing protein</fullName>
    </recommendedName>
</protein>
<dbReference type="Pfam" id="PF01757">
    <property type="entry name" value="Acyl_transf_3"/>
    <property type="match status" value="1"/>
</dbReference>
<evidence type="ECO:0000256" key="7">
    <source>
        <dbReference type="SAM" id="Phobius"/>
    </source>
</evidence>
<feature type="transmembrane region" description="Helical" evidence="7">
    <location>
        <begin position="247"/>
        <end position="271"/>
    </location>
</feature>
<evidence type="ECO:0000313" key="9">
    <source>
        <dbReference type="EMBL" id="EJZ63843.1"/>
    </source>
</evidence>
<keyword evidence="4 7" id="KW-0812">Transmembrane</keyword>
<evidence type="ECO:0000259" key="8">
    <source>
        <dbReference type="Pfam" id="PF01757"/>
    </source>
</evidence>
<dbReference type="STRING" id="742726.HMPREF9448_01682"/>
<name>K0WX37_9BACT</name>
<dbReference type="Proteomes" id="UP000006044">
    <property type="component" value="Unassembled WGS sequence"/>
</dbReference>
<evidence type="ECO:0000313" key="10">
    <source>
        <dbReference type="Proteomes" id="UP000006044"/>
    </source>
</evidence>
<organism evidence="9 10">
    <name type="scientific">Barnesiella intestinihominis YIT 11860</name>
    <dbReference type="NCBI Taxonomy" id="742726"/>
    <lineage>
        <taxon>Bacteria</taxon>
        <taxon>Pseudomonadati</taxon>
        <taxon>Bacteroidota</taxon>
        <taxon>Bacteroidia</taxon>
        <taxon>Bacteroidales</taxon>
        <taxon>Barnesiellaceae</taxon>
        <taxon>Barnesiella</taxon>
    </lineage>
</organism>
<dbReference type="PANTHER" id="PTHR40074:SF2">
    <property type="entry name" value="O-ACETYLTRANSFERASE WECH"/>
    <property type="match status" value="1"/>
</dbReference>
<dbReference type="GeneID" id="77848930"/>
<evidence type="ECO:0000256" key="3">
    <source>
        <dbReference type="ARBA" id="ARBA00022475"/>
    </source>
</evidence>
<dbReference type="InterPro" id="IPR002656">
    <property type="entry name" value="Acyl_transf_3_dom"/>
</dbReference>
<dbReference type="GO" id="GO:0009246">
    <property type="term" value="P:enterobacterial common antigen biosynthetic process"/>
    <property type="evidence" value="ECO:0007669"/>
    <property type="project" value="TreeGrafter"/>
</dbReference>
<comment type="similarity">
    <text evidence="2">Belongs to the acyltransferase 3 family.</text>
</comment>
<dbReference type="AlphaFoldDB" id="K0WX37"/>
<evidence type="ECO:0000256" key="1">
    <source>
        <dbReference type="ARBA" id="ARBA00004651"/>
    </source>
</evidence>
<keyword evidence="10" id="KW-1185">Reference proteome</keyword>
<feature type="domain" description="Acyltransferase 3" evidence="8">
    <location>
        <begin position="21"/>
        <end position="338"/>
    </location>
</feature>
<dbReference type="EMBL" id="ADLE01000011">
    <property type="protein sequence ID" value="EJZ63843.1"/>
    <property type="molecule type" value="Genomic_DNA"/>
</dbReference>
<reference evidence="9 10" key="1">
    <citation type="submission" date="2012-08" db="EMBL/GenBank/DDBJ databases">
        <title>The Genome Sequence of Barnesiella intestinihominis YIT 11860.</title>
        <authorList>
            <consortium name="The Broad Institute Genome Sequencing Platform"/>
            <person name="Earl A."/>
            <person name="Ward D."/>
            <person name="Feldgarden M."/>
            <person name="Gevers D."/>
            <person name="Morotomi M."/>
            <person name="Walker B."/>
            <person name="Young S.K."/>
            <person name="Zeng Q."/>
            <person name="Gargeya S."/>
            <person name="Fitzgerald M."/>
            <person name="Haas B."/>
            <person name="Abouelleil A."/>
            <person name="Alvarado L."/>
            <person name="Arachchi H.M."/>
            <person name="Berlin A.M."/>
            <person name="Chapman S.B."/>
            <person name="Goldberg J."/>
            <person name="Griggs A."/>
            <person name="Gujja S."/>
            <person name="Hansen M."/>
            <person name="Howarth C."/>
            <person name="Imamovic A."/>
            <person name="Larimer J."/>
            <person name="McCowen C."/>
            <person name="Montmayeur A."/>
            <person name="Murphy C."/>
            <person name="Neiman D."/>
            <person name="Pearson M."/>
            <person name="Priest M."/>
            <person name="Roberts A."/>
            <person name="Saif S."/>
            <person name="Shea T."/>
            <person name="Sisk P."/>
            <person name="Sykes S."/>
            <person name="Wortman J."/>
            <person name="Nusbaum C."/>
            <person name="Birren B."/>
        </authorList>
    </citation>
    <scope>NUCLEOTIDE SEQUENCE [LARGE SCALE GENOMIC DNA]</scope>
    <source>
        <strain evidence="9 10">YIT 11860</strain>
    </source>
</reference>
<evidence type="ECO:0000256" key="4">
    <source>
        <dbReference type="ARBA" id="ARBA00022692"/>
    </source>
</evidence>
<comment type="caution">
    <text evidence="9">The sequence shown here is derived from an EMBL/GenBank/DDBJ whole genome shotgun (WGS) entry which is preliminary data.</text>
</comment>
<dbReference type="eggNOG" id="COG3274">
    <property type="taxonomic scope" value="Bacteria"/>
</dbReference>
<keyword evidence="3" id="KW-1003">Cell membrane</keyword>
<accession>K0WX37</accession>
<sequence>MKQLCKNNLGGGQKSCQNRIIGLDLVRSCAILFVIAGHFFVLNTPFKNTDFGGFSMFLQAMSIPLFMTGVPLFLLLTGYLNINKTVSKRYYKGCIRVLASYFLFSLLTILFRKYYLQEDLTWAKWILKIFDFSAIPYAWYIEMWIGLFLLTPFLNMLYKAIPTRWQKQILILTLYAMTALPDLLNRYGLHLVPGFWASCYPLTFFFAGSYIHEYKPRFESWKLWIVILLLCLINPVFNSLFVHNHTLIQIAGGPWGVFGTVIALAFFLLFYQTDFKLPVLRKSLTKISLLSLDMYLCCYLFDAMVYPYFMEHYFVNQSQFGIYFFVIVPILFISSFLLAWVKEGTFCLVKRLM</sequence>
<dbReference type="OrthoDB" id="2234896at2"/>
<comment type="subcellular location">
    <subcellularLocation>
        <location evidence="1">Cell membrane</location>
        <topology evidence="1">Multi-pass membrane protein</topology>
    </subcellularLocation>
</comment>
<feature type="transmembrane region" description="Helical" evidence="7">
    <location>
        <begin position="61"/>
        <end position="82"/>
    </location>
</feature>
<dbReference type="HOGENOM" id="CLU_068653_0_0_10"/>
<dbReference type="GO" id="GO:0005886">
    <property type="term" value="C:plasma membrane"/>
    <property type="evidence" value="ECO:0007669"/>
    <property type="project" value="UniProtKB-SubCell"/>
</dbReference>
<dbReference type="PATRIC" id="fig|742726.3.peg.1764"/>
<feature type="transmembrane region" description="Helical" evidence="7">
    <location>
        <begin position="223"/>
        <end position="241"/>
    </location>
</feature>
<feature type="transmembrane region" description="Helical" evidence="7">
    <location>
        <begin position="292"/>
        <end position="309"/>
    </location>
</feature>
<feature type="transmembrane region" description="Helical" evidence="7">
    <location>
        <begin position="135"/>
        <end position="157"/>
    </location>
</feature>
<keyword evidence="5 7" id="KW-1133">Transmembrane helix</keyword>